<dbReference type="Gene3D" id="1.20.120.450">
    <property type="entry name" value="dinb family like domain"/>
    <property type="match status" value="1"/>
</dbReference>
<keyword evidence="4" id="KW-1185">Reference proteome</keyword>
<evidence type="ECO:0000313" key="4">
    <source>
        <dbReference type="Proteomes" id="UP000186795"/>
    </source>
</evidence>
<comment type="similarity">
    <text evidence="1">Belongs to the DinB family.</text>
</comment>
<dbReference type="Proteomes" id="UP000186795">
    <property type="component" value="Unassembled WGS sequence"/>
</dbReference>
<evidence type="ECO:0000313" key="3">
    <source>
        <dbReference type="EMBL" id="SIT09231.1"/>
    </source>
</evidence>
<dbReference type="InterPro" id="IPR007837">
    <property type="entry name" value="DinB"/>
</dbReference>
<dbReference type="Pfam" id="PF05163">
    <property type="entry name" value="DinB"/>
    <property type="match status" value="1"/>
</dbReference>
<dbReference type="InterPro" id="IPR034660">
    <property type="entry name" value="DinB/YfiT-like"/>
</dbReference>
<gene>
    <name evidence="3" type="ORF">SAMN05421790_11262</name>
</gene>
<evidence type="ECO:0000256" key="2">
    <source>
        <dbReference type="ARBA" id="ARBA00022723"/>
    </source>
</evidence>
<keyword evidence="2" id="KW-0479">Metal-binding</keyword>
<dbReference type="GO" id="GO:0046872">
    <property type="term" value="F:metal ion binding"/>
    <property type="evidence" value="ECO:0007669"/>
    <property type="project" value="UniProtKB-KW"/>
</dbReference>
<dbReference type="SUPFAM" id="SSF109854">
    <property type="entry name" value="DinB/YfiT-like putative metalloenzymes"/>
    <property type="match status" value="1"/>
</dbReference>
<accession>A0A1N7PF70</accession>
<dbReference type="AlphaFoldDB" id="A0A1N7PF70"/>
<dbReference type="EMBL" id="FTOD01000012">
    <property type="protein sequence ID" value="SIT09231.1"/>
    <property type="molecule type" value="Genomic_DNA"/>
</dbReference>
<name>A0A1N7PF70_9BACL</name>
<organism evidence="3 4">
    <name type="scientific">Kroppenstedtia eburnea</name>
    <dbReference type="NCBI Taxonomy" id="714067"/>
    <lineage>
        <taxon>Bacteria</taxon>
        <taxon>Bacillati</taxon>
        <taxon>Bacillota</taxon>
        <taxon>Bacilli</taxon>
        <taxon>Bacillales</taxon>
        <taxon>Thermoactinomycetaceae</taxon>
        <taxon>Kroppenstedtia</taxon>
    </lineage>
</organism>
<protein>
    <submittedName>
        <fullName evidence="3">DinB family protein</fullName>
    </submittedName>
</protein>
<reference evidence="4" key="1">
    <citation type="submission" date="2017-01" db="EMBL/GenBank/DDBJ databases">
        <authorList>
            <person name="Varghese N."/>
            <person name="Submissions S."/>
        </authorList>
    </citation>
    <scope>NUCLEOTIDE SEQUENCE [LARGE SCALE GENOMIC DNA]</scope>
    <source>
        <strain evidence="4">DSM 45196</strain>
    </source>
</reference>
<evidence type="ECO:0000256" key="1">
    <source>
        <dbReference type="ARBA" id="ARBA00008635"/>
    </source>
</evidence>
<proteinExistence type="inferred from homology"/>
<sequence>MYPFQSEKITRLTALRRETRPFYADHALTQAKWLTEIVTHIFHHRAQLLNYLKELGHPVNMFDLY</sequence>